<dbReference type="GeneID" id="5309192"/>
<feature type="region of interest" description="Disordered" evidence="1">
    <location>
        <begin position="1"/>
        <end position="35"/>
    </location>
</feature>
<proteinExistence type="predicted"/>
<protein>
    <submittedName>
        <fullName evidence="2">Uncharacterized protein</fullName>
    </submittedName>
</protein>
<name>A6N212_9CAUD</name>
<evidence type="ECO:0000256" key="1">
    <source>
        <dbReference type="SAM" id="MobiDB-lite"/>
    </source>
</evidence>
<keyword evidence="3" id="KW-1185">Reference proteome</keyword>
<reference evidence="2 3" key="1">
    <citation type="submission" date="2007-04" db="EMBL/GenBank/DDBJ databases">
        <title>Isolation, characterization and complete nucleotide sequence of a novel temperate bacteriophage Min1, isolated from the nematode pathogen Microbacterium nematophilum.</title>
        <authorList>
            <person name="Akimkina T.V."/>
            <person name="Venien-Bryan C."/>
            <person name="Hodgkin J.A."/>
        </authorList>
    </citation>
    <scope>NUCLEOTIDE SEQUENCE [LARGE SCALE GENOMIC DNA]</scope>
</reference>
<dbReference type="Proteomes" id="UP000001999">
    <property type="component" value="Segment"/>
</dbReference>
<organism evidence="2 3">
    <name type="scientific">Microbacterium phage Min1</name>
    <dbReference type="NCBI Taxonomy" id="446529"/>
    <lineage>
        <taxon>Viruses</taxon>
        <taxon>Duplodnaviria</taxon>
        <taxon>Heunggongvirae</taxon>
        <taxon>Uroviricota</taxon>
        <taxon>Caudoviricetes</taxon>
        <taxon>Minunavirus</taxon>
        <taxon>Minunavirus Min1</taxon>
    </lineage>
</organism>
<accession>A6N212</accession>
<dbReference type="EMBL" id="EF579802">
    <property type="protein sequence ID" value="ABR10484.1"/>
    <property type="molecule type" value="Genomic_DNA"/>
</dbReference>
<evidence type="ECO:0000313" key="2">
    <source>
        <dbReference type="EMBL" id="ABR10484.1"/>
    </source>
</evidence>
<dbReference type="KEGG" id="vg:5309192"/>
<dbReference type="RefSeq" id="YP_001294814.1">
    <property type="nucleotide sequence ID" value="NC_009603.1"/>
</dbReference>
<evidence type="ECO:0000313" key="3">
    <source>
        <dbReference type="Proteomes" id="UP000001999"/>
    </source>
</evidence>
<sequence length="50" mass="5602">MWTPEDGTWLKTAGEDGDYPAGRQTEESGLGQPHNNLQPYLALQFIIRAK</sequence>